<proteinExistence type="predicted"/>
<sequence length="61" mass="6541">MHTVKISNGSDAATLCRYQIVQSSNDAHGTSAVNNLPLPSRVGFGRSLKSSDYSEPTVIYV</sequence>
<reference evidence="1 2" key="1">
    <citation type="submission" date="2017-02" db="EMBL/GenBank/DDBJ databases">
        <authorList>
            <person name="Dridi B."/>
        </authorList>
    </citation>
    <scope>NUCLEOTIDE SEQUENCE [LARGE SCALE GENOMIC DNA]</scope>
    <source>
        <strain evidence="1 2">JB380</strain>
    </source>
</reference>
<evidence type="ECO:0000313" key="1">
    <source>
        <dbReference type="EMBL" id="SJN14827.1"/>
    </source>
</evidence>
<dbReference type="EMBL" id="FUKM01000057">
    <property type="protein sequence ID" value="SJN14827.1"/>
    <property type="molecule type" value="Genomic_DNA"/>
</dbReference>
<dbReference type="Proteomes" id="UP000196331">
    <property type="component" value="Unassembled WGS sequence"/>
</dbReference>
<accession>A0A1R4I4P3</accession>
<protein>
    <submittedName>
        <fullName evidence="1">Uncharacterized protein</fullName>
    </submittedName>
</protein>
<name>A0A1R4I4P3_9GAMM</name>
<gene>
    <name evidence="1" type="ORF">CZ787_17090</name>
</gene>
<evidence type="ECO:0000313" key="2">
    <source>
        <dbReference type="Proteomes" id="UP000196331"/>
    </source>
</evidence>
<comment type="caution">
    <text evidence="1">The sequence shown here is derived from an EMBL/GenBank/DDBJ whole genome shotgun (WGS) entry which is preliminary data.</text>
</comment>
<dbReference type="AlphaFoldDB" id="A0A1R4I4P3"/>
<organism evidence="1 2">
    <name type="scientific">Halomonas citrativorans</name>
    <dbReference type="NCBI Taxonomy" id="2742612"/>
    <lineage>
        <taxon>Bacteria</taxon>
        <taxon>Pseudomonadati</taxon>
        <taxon>Pseudomonadota</taxon>
        <taxon>Gammaproteobacteria</taxon>
        <taxon>Oceanospirillales</taxon>
        <taxon>Halomonadaceae</taxon>
        <taxon>Halomonas</taxon>
    </lineage>
</organism>